<evidence type="ECO:0000313" key="2">
    <source>
        <dbReference type="Proteomes" id="UP000028824"/>
    </source>
</evidence>
<keyword evidence="1" id="KW-0030">Aminoacyl-tRNA synthetase</keyword>
<dbReference type="RefSeq" id="WP_036635525.1">
    <property type="nucleotide sequence ID" value="NZ_JFZB01000005.1"/>
</dbReference>
<keyword evidence="1" id="KW-0436">Ligase</keyword>
<dbReference type="STRING" id="1105367.CG50_12385"/>
<organism evidence="1 2">
    <name type="scientific">Paenirhodobacter enshiensis</name>
    <dbReference type="NCBI Taxonomy" id="1105367"/>
    <lineage>
        <taxon>Bacteria</taxon>
        <taxon>Pseudomonadati</taxon>
        <taxon>Pseudomonadota</taxon>
        <taxon>Alphaproteobacteria</taxon>
        <taxon>Rhodobacterales</taxon>
        <taxon>Rhodobacter group</taxon>
        <taxon>Paenirhodobacter</taxon>
    </lineage>
</organism>
<dbReference type="PANTHER" id="PTHR41729">
    <property type="entry name" value="GLUTAMYL-TRNA SYNTHETASE"/>
    <property type="match status" value="1"/>
</dbReference>
<dbReference type="AlphaFoldDB" id="A0A086Y3Y3"/>
<protein>
    <submittedName>
        <fullName evidence="1">Glutamyl-tRNA synthetase</fullName>
    </submittedName>
</protein>
<dbReference type="OrthoDB" id="9799165at2"/>
<name>A0A086Y3Y3_9RHOB</name>
<reference evidence="1 2" key="1">
    <citation type="submission" date="2014-03" db="EMBL/GenBank/DDBJ databases">
        <title>Genome of Paenirhodobacter enshiensis DW2-9.</title>
        <authorList>
            <person name="Wang D."/>
            <person name="Wang G."/>
        </authorList>
    </citation>
    <scope>NUCLEOTIDE SEQUENCE [LARGE SCALE GENOMIC DNA]</scope>
    <source>
        <strain evidence="1 2">DW2-9</strain>
    </source>
</reference>
<dbReference type="EMBL" id="JFZB01000005">
    <property type="protein sequence ID" value="KFI28983.1"/>
    <property type="molecule type" value="Genomic_DNA"/>
</dbReference>
<proteinExistence type="predicted"/>
<dbReference type="PANTHER" id="PTHR41729:SF1">
    <property type="entry name" value="GLUTAMYL-TRNA SYNTHETASE"/>
    <property type="match status" value="1"/>
</dbReference>
<dbReference type="Pfam" id="PF13875">
    <property type="entry name" value="DUF4202"/>
    <property type="match status" value="1"/>
</dbReference>
<dbReference type="Proteomes" id="UP000028824">
    <property type="component" value="Unassembled WGS sequence"/>
</dbReference>
<accession>A0A086Y3Y3</accession>
<comment type="caution">
    <text evidence="1">The sequence shown here is derived from an EMBL/GenBank/DDBJ whole genome shotgun (WGS) entry which is preliminary data.</text>
</comment>
<evidence type="ECO:0000313" key="1">
    <source>
        <dbReference type="EMBL" id="KFI28983.1"/>
    </source>
</evidence>
<keyword evidence="2" id="KW-1185">Reference proteome</keyword>
<sequence>MMPRLDTALAAIDAANAADPGGEALLYGQRMSAELDRLFPDASEALRLAARGQHIERWLLPRSDYPEGRTGYLDWRREQGRRHGERVADIMRAAGYDEAEASRAAQMLRKEGLKRDAEVQALEDVICFVFLRHYFAPFAPTRPAEELMGIVAKTARKMSAEGRARALAEFDLPEPFAALFR</sequence>
<dbReference type="GO" id="GO:0004812">
    <property type="term" value="F:aminoacyl-tRNA ligase activity"/>
    <property type="evidence" value="ECO:0007669"/>
    <property type="project" value="UniProtKB-KW"/>
</dbReference>
<dbReference type="InterPro" id="IPR025255">
    <property type="entry name" value="DUF4202"/>
</dbReference>
<dbReference type="eggNOG" id="COG1670">
    <property type="taxonomic scope" value="Bacteria"/>
</dbReference>
<gene>
    <name evidence="1" type="ORF">CG50_12385</name>
</gene>